<dbReference type="GO" id="GO:0008270">
    <property type="term" value="F:zinc ion binding"/>
    <property type="evidence" value="ECO:0007669"/>
    <property type="project" value="UniProtKB-KW"/>
</dbReference>
<keyword evidence="2 4" id="KW-0863">Zinc-finger</keyword>
<dbReference type="PANTHER" id="PTHR45931">
    <property type="entry name" value="SI:CH211-59O9.10"/>
    <property type="match status" value="1"/>
</dbReference>
<keyword evidence="8" id="KW-1185">Reference proteome</keyword>
<feature type="domain" description="RING-type" evidence="6">
    <location>
        <begin position="185"/>
        <end position="226"/>
    </location>
</feature>
<sequence length="230" mass="26321">MALDPISTYIQESRTMLETSPVPPDDIRVNLNINFRLCRNDPTTGHNIPFSSDFFASEYVCFNIDILRNYSRLREVIDPLFLRLGIDTSSGSYNVVLWKIVERGLEIPRTMVHGESYISNVWLSCEVRTLLMGTEIDRSGLLTRSLAEVESEIESLNRQMAAVKESLIKDMLNIVEVKARDEETCVICLEELEVGLKASRMPCSHDFHSVCIEKWLHQNLNCPICRLKIP</sequence>
<evidence type="ECO:0000256" key="1">
    <source>
        <dbReference type="ARBA" id="ARBA00022723"/>
    </source>
</evidence>
<dbReference type="EMBL" id="BSYR01000010">
    <property type="protein sequence ID" value="GMI74050.1"/>
    <property type="molecule type" value="Genomic_DNA"/>
</dbReference>
<dbReference type="SUPFAM" id="SSF57850">
    <property type="entry name" value="RING/U-box"/>
    <property type="match status" value="1"/>
</dbReference>
<dbReference type="SMART" id="SM00184">
    <property type="entry name" value="RING"/>
    <property type="match status" value="1"/>
</dbReference>
<evidence type="ECO:0000256" key="3">
    <source>
        <dbReference type="ARBA" id="ARBA00022833"/>
    </source>
</evidence>
<dbReference type="PROSITE" id="PS50089">
    <property type="entry name" value="ZF_RING_2"/>
    <property type="match status" value="1"/>
</dbReference>
<dbReference type="InterPro" id="IPR013083">
    <property type="entry name" value="Znf_RING/FYVE/PHD"/>
</dbReference>
<feature type="coiled-coil region" evidence="5">
    <location>
        <begin position="139"/>
        <end position="166"/>
    </location>
</feature>
<dbReference type="GO" id="GO:0006511">
    <property type="term" value="P:ubiquitin-dependent protein catabolic process"/>
    <property type="evidence" value="ECO:0007669"/>
    <property type="project" value="TreeGrafter"/>
</dbReference>
<evidence type="ECO:0000259" key="6">
    <source>
        <dbReference type="PROSITE" id="PS50089"/>
    </source>
</evidence>
<reference evidence="7" key="1">
    <citation type="submission" date="2023-05" db="EMBL/GenBank/DDBJ databases">
        <title>Genome and transcriptome analyses reveal genes involved in the formation of fine ridges on petal epidermal cells in Hibiscus trionum.</title>
        <authorList>
            <person name="Koshimizu S."/>
            <person name="Masuda S."/>
            <person name="Ishii T."/>
            <person name="Shirasu K."/>
            <person name="Hoshino A."/>
            <person name="Arita M."/>
        </authorList>
    </citation>
    <scope>NUCLEOTIDE SEQUENCE</scope>
    <source>
        <strain evidence="7">Hamamatsu line</strain>
    </source>
</reference>
<dbReference type="Gene3D" id="3.30.40.10">
    <property type="entry name" value="Zinc/RING finger domain, C3HC4 (zinc finger)"/>
    <property type="match status" value="1"/>
</dbReference>
<name>A0A9W7HE02_HIBTR</name>
<evidence type="ECO:0000256" key="5">
    <source>
        <dbReference type="SAM" id="Coils"/>
    </source>
</evidence>
<dbReference type="Proteomes" id="UP001165190">
    <property type="component" value="Unassembled WGS sequence"/>
</dbReference>
<proteinExistence type="predicted"/>
<keyword evidence="3" id="KW-0862">Zinc</keyword>
<dbReference type="GO" id="GO:0005634">
    <property type="term" value="C:nucleus"/>
    <property type="evidence" value="ECO:0007669"/>
    <property type="project" value="TreeGrafter"/>
</dbReference>
<dbReference type="InterPro" id="IPR051834">
    <property type="entry name" value="RING_finger_E3_ligase"/>
</dbReference>
<organism evidence="7 8">
    <name type="scientific">Hibiscus trionum</name>
    <name type="common">Flower of an hour</name>
    <dbReference type="NCBI Taxonomy" id="183268"/>
    <lineage>
        <taxon>Eukaryota</taxon>
        <taxon>Viridiplantae</taxon>
        <taxon>Streptophyta</taxon>
        <taxon>Embryophyta</taxon>
        <taxon>Tracheophyta</taxon>
        <taxon>Spermatophyta</taxon>
        <taxon>Magnoliopsida</taxon>
        <taxon>eudicotyledons</taxon>
        <taxon>Gunneridae</taxon>
        <taxon>Pentapetalae</taxon>
        <taxon>rosids</taxon>
        <taxon>malvids</taxon>
        <taxon>Malvales</taxon>
        <taxon>Malvaceae</taxon>
        <taxon>Malvoideae</taxon>
        <taxon>Hibiscus</taxon>
    </lineage>
</organism>
<dbReference type="PANTHER" id="PTHR45931:SF3">
    <property type="entry name" value="RING ZINC FINGER-CONTAINING PROTEIN"/>
    <property type="match status" value="1"/>
</dbReference>
<keyword evidence="5" id="KW-0175">Coiled coil</keyword>
<dbReference type="GO" id="GO:0061630">
    <property type="term" value="F:ubiquitin protein ligase activity"/>
    <property type="evidence" value="ECO:0007669"/>
    <property type="project" value="TreeGrafter"/>
</dbReference>
<keyword evidence="1" id="KW-0479">Metal-binding</keyword>
<dbReference type="Pfam" id="PF13639">
    <property type="entry name" value="zf-RING_2"/>
    <property type="match status" value="1"/>
</dbReference>
<dbReference type="OrthoDB" id="4348522at2759"/>
<evidence type="ECO:0000313" key="8">
    <source>
        <dbReference type="Proteomes" id="UP001165190"/>
    </source>
</evidence>
<dbReference type="AlphaFoldDB" id="A0A9W7HE02"/>
<evidence type="ECO:0000256" key="4">
    <source>
        <dbReference type="PROSITE-ProRule" id="PRU00175"/>
    </source>
</evidence>
<protein>
    <recommendedName>
        <fullName evidence="6">RING-type domain-containing protein</fullName>
    </recommendedName>
</protein>
<evidence type="ECO:0000256" key="2">
    <source>
        <dbReference type="ARBA" id="ARBA00022771"/>
    </source>
</evidence>
<accession>A0A9W7HE02</accession>
<evidence type="ECO:0000313" key="7">
    <source>
        <dbReference type="EMBL" id="GMI74050.1"/>
    </source>
</evidence>
<dbReference type="InterPro" id="IPR001841">
    <property type="entry name" value="Znf_RING"/>
</dbReference>
<gene>
    <name evidence="7" type="ORF">HRI_001074300</name>
</gene>
<comment type="caution">
    <text evidence="7">The sequence shown here is derived from an EMBL/GenBank/DDBJ whole genome shotgun (WGS) entry which is preliminary data.</text>
</comment>